<accession>A0A853BMG9</accession>
<dbReference type="RefSeq" id="WP_179767339.1">
    <property type="nucleotide sequence ID" value="NZ_JACCFO010000001.1"/>
</dbReference>
<proteinExistence type="predicted"/>
<keyword evidence="3" id="KW-1185">Reference proteome</keyword>
<dbReference type="Proteomes" id="UP000575985">
    <property type="component" value="Unassembled WGS sequence"/>
</dbReference>
<evidence type="ECO:0000256" key="1">
    <source>
        <dbReference type="SAM" id="MobiDB-lite"/>
    </source>
</evidence>
<dbReference type="AlphaFoldDB" id="A0A853BMG9"/>
<gene>
    <name evidence="2" type="ORF">HNR12_002161</name>
</gene>
<protein>
    <submittedName>
        <fullName evidence="2">Uncharacterized protein</fullName>
    </submittedName>
</protein>
<comment type="caution">
    <text evidence="2">The sequence shown here is derived from an EMBL/GenBank/DDBJ whole genome shotgun (WGS) entry which is preliminary data.</text>
</comment>
<sequence length="221" mass="21867">MRAGQRRGAGAAGAEGRWGPPGDGPGPAGRAASAAAALATALILTACGAPVGPGGDQAGVRSRPAAGAGTSAAPLTPLAPLPEGVTVVAENPPGEDPDRAAVAAVVELQAALLRALHGGDEDAVLARAVPGSPAAGTLSDRLAEDRPAPAGRFVFHHIAVGRYTPDLVQIDACLDQTAVVPAPTEPIQWTGFTMRRDGDGWRAAAILTDPVGLLPDGPCGT</sequence>
<evidence type="ECO:0000313" key="2">
    <source>
        <dbReference type="EMBL" id="NYI95884.1"/>
    </source>
</evidence>
<feature type="region of interest" description="Disordered" evidence="1">
    <location>
        <begin position="1"/>
        <end position="32"/>
    </location>
</feature>
<name>A0A853BMG9_9ACTN</name>
<feature type="region of interest" description="Disordered" evidence="1">
    <location>
        <begin position="55"/>
        <end position="79"/>
    </location>
</feature>
<dbReference type="EMBL" id="JACCFO010000001">
    <property type="protein sequence ID" value="NYI95884.1"/>
    <property type="molecule type" value="Genomic_DNA"/>
</dbReference>
<reference evidence="2 3" key="1">
    <citation type="submission" date="2020-07" db="EMBL/GenBank/DDBJ databases">
        <title>Sequencing the genomes of 1000 actinobacteria strains.</title>
        <authorList>
            <person name="Klenk H.-P."/>
        </authorList>
    </citation>
    <scope>NUCLEOTIDE SEQUENCE [LARGE SCALE GENOMIC DNA]</scope>
    <source>
        <strain evidence="2 3">DSM 45927</strain>
    </source>
</reference>
<feature type="compositionally biased region" description="Low complexity" evidence="1">
    <location>
        <begin position="1"/>
        <end position="17"/>
    </location>
</feature>
<evidence type="ECO:0000313" key="3">
    <source>
        <dbReference type="Proteomes" id="UP000575985"/>
    </source>
</evidence>
<organism evidence="2 3">
    <name type="scientific">Streptomonospora nanhaiensis</name>
    <dbReference type="NCBI Taxonomy" id="1323731"/>
    <lineage>
        <taxon>Bacteria</taxon>
        <taxon>Bacillati</taxon>
        <taxon>Actinomycetota</taxon>
        <taxon>Actinomycetes</taxon>
        <taxon>Streptosporangiales</taxon>
        <taxon>Nocardiopsidaceae</taxon>
        <taxon>Streptomonospora</taxon>
    </lineage>
</organism>